<name>A0AAE0YMY6_9GAST</name>
<dbReference type="Proteomes" id="UP001283361">
    <property type="component" value="Unassembled WGS sequence"/>
</dbReference>
<keyword evidence="2" id="KW-1185">Reference proteome</keyword>
<organism evidence="1 2">
    <name type="scientific">Elysia crispata</name>
    <name type="common">lettuce slug</name>
    <dbReference type="NCBI Taxonomy" id="231223"/>
    <lineage>
        <taxon>Eukaryota</taxon>
        <taxon>Metazoa</taxon>
        <taxon>Spiralia</taxon>
        <taxon>Lophotrochozoa</taxon>
        <taxon>Mollusca</taxon>
        <taxon>Gastropoda</taxon>
        <taxon>Heterobranchia</taxon>
        <taxon>Euthyneura</taxon>
        <taxon>Panpulmonata</taxon>
        <taxon>Sacoglossa</taxon>
        <taxon>Placobranchoidea</taxon>
        <taxon>Plakobranchidae</taxon>
        <taxon>Elysia</taxon>
    </lineage>
</organism>
<evidence type="ECO:0000313" key="2">
    <source>
        <dbReference type="Proteomes" id="UP001283361"/>
    </source>
</evidence>
<sequence>MSCLFERMAQYITRENSLGGFRAAQWKEFSTHKIGPSMLRQDVVHIKKSDTMPYQADSRKDIVNCRPAAVQTERQLLL</sequence>
<protein>
    <submittedName>
        <fullName evidence="1">Uncharacterized protein</fullName>
    </submittedName>
</protein>
<evidence type="ECO:0000313" key="1">
    <source>
        <dbReference type="EMBL" id="KAK3751900.1"/>
    </source>
</evidence>
<gene>
    <name evidence="1" type="ORF">RRG08_047173</name>
</gene>
<reference evidence="1" key="1">
    <citation type="journal article" date="2023" name="G3 (Bethesda)">
        <title>A reference genome for the long-term kleptoplast-retaining sea slug Elysia crispata morphotype clarki.</title>
        <authorList>
            <person name="Eastman K.E."/>
            <person name="Pendleton A.L."/>
            <person name="Shaikh M.A."/>
            <person name="Suttiyut T."/>
            <person name="Ogas R."/>
            <person name="Tomko P."/>
            <person name="Gavelis G."/>
            <person name="Widhalm J.R."/>
            <person name="Wisecaver J.H."/>
        </authorList>
    </citation>
    <scope>NUCLEOTIDE SEQUENCE</scope>
    <source>
        <strain evidence="1">ECLA1</strain>
    </source>
</reference>
<proteinExistence type="predicted"/>
<comment type="caution">
    <text evidence="1">The sequence shown here is derived from an EMBL/GenBank/DDBJ whole genome shotgun (WGS) entry which is preliminary data.</text>
</comment>
<dbReference type="AlphaFoldDB" id="A0AAE0YMY6"/>
<accession>A0AAE0YMY6</accession>
<dbReference type="EMBL" id="JAWDGP010005804">
    <property type="protein sequence ID" value="KAK3751900.1"/>
    <property type="molecule type" value="Genomic_DNA"/>
</dbReference>